<organism evidence="1 2">
    <name type="scientific">Rattus norvegicus</name>
    <name type="common">Rat</name>
    <dbReference type="NCBI Taxonomy" id="10116"/>
    <lineage>
        <taxon>Eukaryota</taxon>
        <taxon>Metazoa</taxon>
        <taxon>Chordata</taxon>
        <taxon>Craniata</taxon>
        <taxon>Vertebrata</taxon>
        <taxon>Euteleostomi</taxon>
        <taxon>Mammalia</taxon>
        <taxon>Eutheria</taxon>
        <taxon>Euarchontoglires</taxon>
        <taxon>Glires</taxon>
        <taxon>Rodentia</taxon>
        <taxon>Myomorpha</taxon>
        <taxon>Muroidea</taxon>
        <taxon>Muridae</taxon>
        <taxon>Murinae</taxon>
        <taxon>Rattus</taxon>
    </lineage>
</organism>
<protein>
    <submittedName>
        <fullName evidence="1">RCG39182</fullName>
    </submittedName>
</protein>
<reference evidence="1 2" key="1">
    <citation type="submission" date="2005-09" db="EMBL/GenBank/DDBJ databases">
        <authorList>
            <person name="Mural R.J."/>
            <person name="Li P.W."/>
            <person name="Adams M.D."/>
            <person name="Amanatides P.G."/>
            <person name="Baden-Tillson H."/>
            <person name="Barnstead M."/>
            <person name="Chin S.H."/>
            <person name="Dew I."/>
            <person name="Evans C.A."/>
            <person name="Ferriera S."/>
            <person name="Flanigan M."/>
            <person name="Fosler C."/>
            <person name="Glodek A."/>
            <person name="Gu Z."/>
            <person name="Holt R.A."/>
            <person name="Jennings D."/>
            <person name="Kraft C.L."/>
            <person name="Lu F."/>
            <person name="Nguyen T."/>
            <person name="Nusskern D.R."/>
            <person name="Pfannkoch C.M."/>
            <person name="Sitter C."/>
            <person name="Sutton G.G."/>
            <person name="Venter J.C."/>
            <person name="Wang Z."/>
            <person name="Woodage T."/>
            <person name="Zheng X.H."/>
            <person name="Zhong F."/>
        </authorList>
    </citation>
    <scope>NUCLEOTIDE SEQUENCE [LARGE SCALE GENOMIC DNA]</scope>
    <source>
        <strain>BN</strain>
        <strain evidence="2">Sprague-Dawley</strain>
    </source>
</reference>
<dbReference type="EMBL" id="CH474067">
    <property type="protein sequence ID" value="EDL75062.1"/>
    <property type="molecule type" value="Genomic_DNA"/>
</dbReference>
<gene>
    <name evidence="1" type="ORF">rCG_39182</name>
</gene>
<evidence type="ECO:0000313" key="2">
    <source>
        <dbReference type="Proteomes" id="UP000234681"/>
    </source>
</evidence>
<proteinExistence type="predicted"/>
<sequence length="90" mass="10167">MVVLAVVVARQVNSWCSFLRHLVPSFNLKTFFSTCPEWQLPHTPTLGSIFTSLWTCLYFVSTSPEPLARRGQSAKCQLPISCWGLISKHL</sequence>
<name>A6KMK6_RAT</name>
<dbReference type="AlphaFoldDB" id="A6KMK6"/>
<evidence type="ECO:0000313" key="1">
    <source>
        <dbReference type="EMBL" id="EDL75062.1"/>
    </source>
</evidence>
<accession>A6KMK6</accession>
<dbReference type="Proteomes" id="UP000234681">
    <property type="component" value="Chromosome 16"/>
</dbReference>